<dbReference type="GO" id="GO:0019678">
    <property type="term" value="P:propionate metabolic process, methylmalonyl pathway"/>
    <property type="evidence" value="ECO:0007669"/>
    <property type="project" value="TreeGrafter"/>
</dbReference>
<dbReference type="FunFam" id="3.20.20.240:FF:000001">
    <property type="entry name" value="Probable methylmalonyl-coa mutase"/>
    <property type="match status" value="1"/>
</dbReference>
<feature type="domain" description="B12-binding" evidence="9">
    <location>
        <begin position="580"/>
        <end position="712"/>
    </location>
</feature>
<dbReference type="InterPro" id="IPR036724">
    <property type="entry name" value="Cobalamin-bd_sf"/>
</dbReference>
<dbReference type="Proteomes" id="UP000297641">
    <property type="component" value="Unassembled WGS sequence"/>
</dbReference>
<comment type="caution">
    <text evidence="10">The sequence shown here is derived from an EMBL/GenBank/DDBJ whole genome shotgun (WGS) entry which is preliminary data.</text>
</comment>
<accession>A0A7I0HWZ0</accession>
<dbReference type="PROSITE" id="PS51332">
    <property type="entry name" value="B12_BINDING"/>
    <property type="match status" value="1"/>
</dbReference>
<feature type="compositionally biased region" description="Polar residues" evidence="8">
    <location>
        <begin position="1"/>
        <end position="15"/>
    </location>
</feature>
<dbReference type="InterPro" id="IPR006158">
    <property type="entry name" value="Cobalamin-bd"/>
</dbReference>
<organism evidence="10 11">
    <name type="scientific">Leptospira bouyouniensis</name>
    <dbReference type="NCBI Taxonomy" id="2484911"/>
    <lineage>
        <taxon>Bacteria</taxon>
        <taxon>Pseudomonadati</taxon>
        <taxon>Spirochaetota</taxon>
        <taxon>Spirochaetia</taxon>
        <taxon>Leptospirales</taxon>
        <taxon>Leptospiraceae</taxon>
        <taxon>Leptospira</taxon>
    </lineage>
</organism>
<evidence type="ECO:0000256" key="2">
    <source>
        <dbReference type="ARBA" id="ARBA00008465"/>
    </source>
</evidence>
<dbReference type="GO" id="GO:0005737">
    <property type="term" value="C:cytoplasm"/>
    <property type="evidence" value="ECO:0007669"/>
    <property type="project" value="TreeGrafter"/>
</dbReference>
<dbReference type="EMBL" id="RQFT01000001">
    <property type="protein sequence ID" value="TGL09401.1"/>
    <property type="molecule type" value="Genomic_DNA"/>
</dbReference>
<dbReference type="RefSeq" id="WP_135769874.1">
    <property type="nucleotide sequence ID" value="NZ_RQFT01000001.1"/>
</dbReference>
<dbReference type="PROSITE" id="PS00544">
    <property type="entry name" value="METMALONYL_COA_MUTASE"/>
    <property type="match status" value="1"/>
</dbReference>
<dbReference type="InterPro" id="IPR016176">
    <property type="entry name" value="Cbl-dep_enz_cat"/>
</dbReference>
<sequence length="712" mass="78352">MKKPNFATTPLSFSTPKPDPKSISLWQTAEGISIQSRYQNSDLDGMEHLNYAAGIPPYLRGPYSTMYVNKPWTIRQYAGFSTAEESNAFYRRNLAAGQKGLSVAFDLATHRGYDSDHERVVGDVGKAGVAIDSVLDMKILFDQIPLDQMSVSMTMNGAVIPVLAFYIVAAEEQGVSKDKLSGTIQNDILKEFMVRNTYIYPPKHSMKIIADIFGYTSKYMPKFNSISISGYHMQEAGATADLELAYTLADGWEYIKTGIASGLSVDEFAPRLSFFWAIGMNHFMEIAKMRAGRLLWAKIVNQFQPKSTKSLALRTHCQTSGWSLTEQDPFNNVGRTCIEAMAAALGHTQSLHTNALDEAIALPTDFSARIARNTQIYLQEETNIHRVIDPWGGSFYVEKLTNDLVHKAWDLITEVQKLGGMAEAIETGIPKMRIEEASARKQARIDSGKDVIVGVNRFRLDKEAPLDILDIDNTAVRIAQIKRLEQMKKDRDNTAVEAALNAITKCAETGNGNLLELAVDAARKRASLGEISYAMEKVFGRYKAVIRSISGVYSSEISEDKGYIEARSLADEFAKLEGRRPRIMVAKMGQDGHDRGAKVISTSFADMGFDVDIGPLFQTPAEVAKQVVENDCHILGVSSLAAGHKTLVPQVIEELKKLGAEDVLVVVGGVIPAQDYDFLYKSGATAIFGPGTVISEAAKQILNLLLGERRAA</sequence>
<dbReference type="InterPro" id="IPR058549">
    <property type="entry name" value="MeMalonylCoA_mutase_a/b_site"/>
</dbReference>
<evidence type="ECO:0000313" key="11">
    <source>
        <dbReference type="Proteomes" id="UP000297641"/>
    </source>
</evidence>
<dbReference type="InterPro" id="IPR006159">
    <property type="entry name" value="Acid_CoA_mut_C"/>
</dbReference>
<evidence type="ECO:0000256" key="5">
    <source>
        <dbReference type="ARBA" id="ARBA00022723"/>
    </source>
</evidence>
<dbReference type="EC" id="5.4.99.2" evidence="3"/>
<comment type="cofactor">
    <cofactor evidence="1">
        <name>adenosylcob(III)alamin</name>
        <dbReference type="ChEBI" id="CHEBI:18408"/>
    </cofactor>
</comment>
<evidence type="ECO:0000256" key="4">
    <source>
        <dbReference type="ARBA" id="ARBA00022628"/>
    </source>
</evidence>
<evidence type="ECO:0000256" key="7">
    <source>
        <dbReference type="ARBA" id="ARBA00023285"/>
    </source>
</evidence>
<keyword evidence="5" id="KW-0479">Metal-binding</keyword>
<reference evidence="10 11" key="1">
    <citation type="journal article" date="2019" name="PLoS Negl. Trop. Dis.">
        <title>Revisiting the worldwide diversity of Leptospira species in the environment.</title>
        <authorList>
            <person name="Vincent A.T."/>
            <person name="Schiettekatte O."/>
            <person name="Bourhy P."/>
            <person name="Veyrier F.J."/>
            <person name="Picardeau M."/>
        </authorList>
    </citation>
    <scope>NUCLEOTIDE SEQUENCE [LARGE SCALE GENOMIC DNA]</scope>
    <source>
        <strain evidence="10 11">201800273</strain>
    </source>
</reference>
<comment type="similarity">
    <text evidence="2">Belongs to the methylmalonyl-CoA mutase family.</text>
</comment>
<evidence type="ECO:0000256" key="1">
    <source>
        <dbReference type="ARBA" id="ARBA00001922"/>
    </source>
</evidence>
<dbReference type="CDD" id="cd03679">
    <property type="entry name" value="MM_CoA_mutase_alpha_like"/>
    <property type="match status" value="1"/>
</dbReference>
<evidence type="ECO:0000256" key="8">
    <source>
        <dbReference type="SAM" id="MobiDB-lite"/>
    </source>
</evidence>
<evidence type="ECO:0000313" key="10">
    <source>
        <dbReference type="EMBL" id="TGL09401.1"/>
    </source>
</evidence>
<dbReference type="FunFam" id="3.40.50.280:FF:000002">
    <property type="entry name" value="Methylmalonyl-CoA mutase, mitochondrial"/>
    <property type="match status" value="1"/>
</dbReference>
<dbReference type="SUPFAM" id="SSF51703">
    <property type="entry name" value="Cobalamin (vitamin B12)-dependent enzymes"/>
    <property type="match status" value="1"/>
</dbReference>
<dbReference type="GO" id="GO:0004494">
    <property type="term" value="F:methylmalonyl-CoA mutase activity"/>
    <property type="evidence" value="ECO:0007669"/>
    <property type="project" value="UniProtKB-EC"/>
</dbReference>
<dbReference type="GO" id="GO:0046872">
    <property type="term" value="F:metal ion binding"/>
    <property type="evidence" value="ECO:0007669"/>
    <property type="project" value="UniProtKB-KW"/>
</dbReference>
<evidence type="ECO:0000256" key="3">
    <source>
        <dbReference type="ARBA" id="ARBA00012398"/>
    </source>
</evidence>
<dbReference type="GO" id="GO:0031419">
    <property type="term" value="F:cobalamin binding"/>
    <property type="evidence" value="ECO:0007669"/>
    <property type="project" value="UniProtKB-KW"/>
</dbReference>
<dbReference type="PANTHER" id="PTHR48101">
    <property type="entry name" value="METHYLMALONYL-COA MUTASE, MITOCHONDRIAL-RELATED"/>
    <property type="match status" value="1"/>
</dbReference>
<dbReference type="NCBIfam" id="TIGR00640">
    <property type="entry name" value="acid_CoA_mut_C"/>
    <property type="match status" value="1"/>
</dbReference>
<keyword evidence="4" id="KW-0846">Cobalamin</keyword>
<feature type="region of interest" description="Disordered" evidence="8">
    <location>
        <begin position="1"/>
        <end position="20"/>
    </location>
</feature>
<dbReference type="Gene3D" id="3.20.20.240">
    <property type="entry name" value="Methylmalonyl-CoA mutase"/>
    <property type="match status" value="1"/>
</dbReference>
<dbReference type="Gene3D" id="3.40.50.280">
    <property type="entry name" value="Cobalamin-binding domain"/>
    <property type="match status" value="1"/>
</dbReference>
<evidence type="ECO:0000259" key="9">
    <source>
        <dbReference type="PROSITE" id="PS51332"/>
    </source>
</evidence>
<proteinExistence type="inferred from homology"/>
<dbReference type="PANTHER" id="PTHR48101:SF4">
    <property type="entry name" value="METHYLMALONYL-COA MUTASE, MITOCHONDRIAL"/>
    <property type="match status" value="1"/>
</dbReference>
<name>A0A7I0HWZ0_9LEPT</name>
<dbReference type="NCBIfam" id="NF006944">
    <property type="entry name" value="PRK09426.1"/>
    <property type="match status" value="1"/>
</dbReference>
<dbReference type="NCBIfam" id="TIGR00641">
    <property type="entry name" value="acid_CoA_mut_N"/>
    <property type="match status" value="1"/>
</dbReference>
<dbReference type="SUPFAM" id="SSF52242">
    <property type="entry name" value="Cobalamin (vitamin B12)-binding domain"/>
    <property type="match status" value="1"/>
</dbReference>
<dbReference type="Pfam" id="PF01642">
    <property type="entry name" value="MM_CoA_mutase"/>
    <property type="match status" value="1"/>
</dbReference>
<dbReference type="AlphaFoldDB" id="A0A7I0HWZ0"/>
<dbReference type="InterPro" id="IPR006099">
    <property type="entry name" value="MeMalonylCoA_mutase_a/b_cat"/>
</dbReference>
<protein>
    <recommendedName>
        <fullName evidence="3">methylmalonyl-CoA mutase</fullName>
        <ecNumber evidence="3">5.4.99.2</ecNumber>
    </recommendedName>
</protein>
<dbReference type="CDD" id="cd02071">
    <property type="entry name" value="MM_CoA_mut_B12_BD"/>
    <property type="match status" value="1"/>
</dbReference>
<keyword evidence="7" id="KW-0170">Cobalt</keyword>
<keyword evidence="6 10" id="KW-0413">Isomerase</keyword>
<dbReference type="InterPro" id="IPR006098">
    <property type="entry name" value="MMCoA_mutase_a_cat"/>
</dbReference>
<gene>
    <name evidence="10" type="ORF">EHQ43_00530</name>
</gene>
<dbReference type="Pfam" id="PF02310">
    <property type="entry name" value="B12-binding"/>
    <property type="match status" value="1"/>
</dbReference>
<evidence type="ECO:0000256" key="6">
    <source>
        <dbReference type="ARBA" id="ARBA00023235"/>
    </source>
</evidence>